<dbReference type="PANTHER" id="PTHR11319:SF35">
    <property type="entry name" value="OUTER MEMBRANE PROTEIN PMPC-RELATED"/>
    <property type="match status" value="1"/>
</dbReference>
<proteinExistence type="predicted"/>
<dbReference type="OrthoDB" id="75921at2759"/>
<evidence type="ECO:0008006" key="3">
    <source>
        <dbReference type="Google" id="ProtNLM"/>
    </source>
</evidence>
<dbReference type="Proteomes" id="UP000039865">
    <property type="component" value="Unassembled WGS sequence"/>
</dbReference>
<reference evidence="1 2" key="1">
    <citation type="submission" date="2014-06" db="EMBL/GenBank/DDBJ databases">
        <authorList>
            <person name="Swart Estienne"/>
        </authorList>
    </citation>
    <scope>NUCLEOTIDE SEQUENCE [LARGE SCALE GENOMIC DNA]</scope>
    <source>
        <strain evidence="1 2">130c</strain>
    </source>
</reference>
<protein>
    <recommendedName>
        <fullName evidence="3">Right handed beta helix domain-containing protein</fullName>
    </recommendedName>
</protein>
<organism evidence="1 2">
    <name type="scientific">Stylonychia lemnae</name>
    <name type="common">Ciliate</name>
    <dbReference type="NCBI Taxonomy" id="5949"/>
    <lineage>
        <taxon>Eukaryota</taxon>
        <taxon>Sar</taxon>
        <taxon>Alveolata</taxon>
        <taxon>Ciliophora</taxon>
        <taxon>Intramacronucleata</taxon>
        <taxon>Spirotrichea</taxon>
        <taxon>Stichotrichia</taxon>
        <taxon>Sporadotrichida</taxon>
        <taxon>Oxytrichidae</taxon>
        <taxon>Stylonychinae</taxon>
        <taxon>Stylonychia</taxon>
    </lineage>
</organism>
<accession>A0A077ZNK9</accession>
<dbReference type="PANTHER" id="PTHR11319">
    <property type="entry name" value="G PROTEIN-COUPLED RECEPTOR-RELATED"/>
    <property type="match status" value="1"/>
</dbReference>
<keyword evidence="2" id="KW-1185">Reference proteome</keyword>
<evidence type="ECO:0000313" key="1">
    <source>
        <dbReference type="EMBL" id="CDW71562.1"/>
    </source>
</evidence>
<gene>
    <name evidence="1" type="primary">Contig17663.g18787</name>
    <name evidence="1" type="ORF">STYLEM_509</name>
</gene>
<dbReference type="InParanoid" id="A0A077ZNK9"/>
<dbReference type="EMBL" id="CCKQ01000489">
    <property type="protein sequence ID" value="CDW71562.1"/>
    <property type="molecule type" value="Genomic_DNA"/>
</dbReference>
<name>A0A077ZNK9_STYLE</name>
<evidence type="ECO:0000313" key="2">
    <source>
        <dbReference type="Proteomes" id="UP000039865"/>
    </source>
</evidence>
<sequence length="1284" mass="144642">MTKTCTNNHQALTKKIALTIDEIQDSLSLESLYLESYGLTLDANTYIDNSASKQNGIINIINVKKLRISNETYINNTDAFFQKSTILAQKIIQEYIPQDTNQEINITGIDSDFNLAASLIKIQRSRFVDINLINFDSNYLIEPNSSINRAQTIFLTDIIDGSQLSIIQTNTNTYQLTNSSYDNWYLKDSSFRQNSLLNIGGFLGIPLKSNFPQSQKSFNLIHAGIEFQQEAYIQLMNTQFLNLNFNKSEGTILGIQSGTFFNLIADQCVFSEIRNSIYAGIVFAKISVGINIEISNSFINTFESYFGVGGIINLQTNSASLKVKNTLIQSIHTNGTAPFCIITQDYINIQVSSNTLIKNVVGGQDGGIFFVSTEMLDLTIQDSEIKQIFTNGSGGLIYIQPNDHLTNAIGAGGIQFLNSQIGDIYANQGSIIYFNASLVEHDLFPQPLLLESTGNFYEFFNYQQIEWVFQNFPIQISELIFQTLGTVQFDQIELVDSDTLSFGRLITIGGEQQSTVYLSNSYIKLNLAIAVQGVQLNEFKINQMQTDSLGQILNISSQNACQVSLTKVQLTCSEQPFDVEQTALLLLQDEVKTQKSMFYFENALIFSQLNRIINCFIAEKGAIYQTKNSSFYDQNSIYQDLAALRGALGYFDNSQVYFQSIFVRQTIAQLGGFLEIFGNSLLEIKSSQIETLWTTINGTCIYVYDEQNQITIRIQETSFRDLNPYINQLNFANQANGGLIYAKGKVNFIANQIHYPQIISKEIPFLKLILIQQQLLTLRLNELYCQLWRDDLSGQIFSDQIEVWMDTFCKLSKKWGCAISLQDGGSFYIDSNDMQFELLVLTCQTTESINGSGGFLYIKEANYSNINNLQLTDSYSAQNGSQIYTQKQGLQFVLSNSGFYQVSNKAVNKYPYDSLIENSGGITLLNTKSIILSYNQFDGNSISKRGGAIFVQGGYLSVLGCNFQYLYAFYGAAMFLENVEVAVFESLVIETSLAKYQGGAIFIKNPKGDIKILDSVFNKVVAENEGGCVYYLVEDMNSGTQGTTNSLFLTLEFRNVNMTKVKAITASSVLVSSLRTNVYFESCQLIQSYGETINSIFIEMANMVEINNFYAASIYSRTHSSFLYVNNVADSVNVRFSQIYCRTSLDIISYPEIIWGASLPVDENQQQQESEQTTIFDFETIGQLYYLDRDIMTPIIVKSAKQFFIENMYMNCKMDRLNTPRTQALIIFQPQMHIELIGSYYGIFADINSYYQDCEGLNGGIYSLQYHKAYLYNNTVIKLVSSNS</sequence>